<keyword evidence="3" id="KW-1185">Reference proteome</keyword>
<accession>A0A6A0AF11</accession>
<gene>
    <name evidence="2" type="ORF">HaLaN_30245</name>
</gene>
<dbReference type="EMBL" id="BLLF01005478">
    <property type="protein sequence ID" value="GFH31245.1"/>
    <property type="molecule type" value="Genomic_DNA"/>
</dbReference>
<dbReference type="Proteomes" id="UP000485058">
    <property type="component" value="Unassembled WGS sequence"/>
</dbReference>
<feature type="compositionally biased region" description="Polar residues" evidence="1">
    <location>
        <begin position="1"/>
        <end position="11"/>
    </location>
</feature>
<comment type="caution">
    <text evidence="2">The sequence shown here is derived from an EMBL/GenBank/DDBJ whole genome shotgun (WGS) entry which is preliminary data.</text>
</comment>
<feature type="non-terminal residue" evidence="2">
    <location>
        <position position="1"/>
    </location>
</feature>
<name>A0A6A0AF11_HAELA</name>
<organism evidence="2 3">
    <name type="scientific">Haematococcus lacustris</name>
    <name type="common">Green alga</name>
    <name type="synonym">Haematococcus pluvialis</name>
    <dbReference type="NCBI Taxonomy" id="44745"/>
    <lineage>
        <taxon>Eukaryota</taxon>
        <taxon>Viridiplantae</taxon>
        <taxon>Chlorophyta</taxon>
        <taxon>core chlorophytes</taxon>
        <taxon>Chlorophyceae</taxon>
        <taxon>CS clade</taxon>
        <taxon>Chlamydomonadales</taxon>
        <taxon>Haematococcaceae</taxon>
        <taxon>Haematococcus</taxon>
    </lineage>
</organism>
<protein>
    <submittedName>
        <fullName evidence="2">Uncharacterized protein</fullName>
    </submittedName>
</protein>
<reference evidence="2 3" key="1">
    <citation type="submission" date="2020-02" db="EMBL/GenBank/DDBJ databases">
        <title>Draft genome sequence of Haematococcus lacustris strain NIES-144.</title>
        <authorList>
            <person name="Morimoto D."/>
            <person name="Nakagawa S."/>
            <person name="Yoshida T."/>
            <person name="Sawayama S."/>
        </authorList>
    </citation>
    <scope>NUCLEOTIDE SEQUENCE [LARGE SCALE GENOMIC DNA]</scope>
    <source>
        <strain evidence="2 3">NIES-144</strain>
    </source>
</reference>
<dbReference type="AlphaFoldDB" id="A0A6A0AF11"/>
<evidence type="ECO:0000313" key="2">
    <source>
        <dbReference type="EMBL" id="GFH31245.1"/>
    </source>
</evidence>
<evidence type="ECO:0000256" key="1">
    <source>
        <dbReference type="SAM" id="MobiDB-lite"/>
    </source>
</evidence>
<evidence type="ECO:0000313" key="3">
    <source>
        <dbReference type="Proteomes" id="UP000485058"/>
    </source>
</evidence>
<sequence length="50" mass="5654">MQTLLRRSSMATAEDEPNISTPLSHRMMLDVYQGVFTAVVERVETQPFVA</sequence>
<feature type="region of interest" description="Disordered" evidence="1">
    <location>
        <begin position="1"/>
        <end position="20"/>
    </location>
</feature>
<proteinExistence type="predicted"/>
<feature type="non-terminal residue" evidence="2">
    <location>
        <position position="50"/>
    </location>
</feature>